<protein>
    <submittedName>
        <fullName evidence="1">Uncharacterized protein</fullName>
    </submittedName>
</protein>
<dbReference type="AlphaFoldDB" id="A0A0U1P5S8"/>
<proteinExistence type="predicted"/>
<reference evidence="2" key="1">
    <citation type="submission" date="2012-12" db="EMBL/GenBank/DDBJ databases">
        <title>Genome Sequence of Photobacterium leiognathi lrivu.4.1.</title>
        <authorList>
            <person name="Urbanczyk H."/>
            <person name="Ogura Y."/>
            <person name="Hayashi T."/>
            <person name="Dunlap P.V."/>
        </authorList>
    </citation>
    <scope>NUCLEOTIDE SEQUENCE [LARGE SCALE GENOMIC DNA]</scope>
    <source>
        <strain evidence="2">lrivu.4.1</strain>
    </source>
</reference>
<accession>A0A0U1P5S8</accession>
<dbReference type="EMBL" id="DF196819">
    <property type="protein sequence ID" value="GAD29918.1"/>
    <property type="molecule type" value="Genomic_DNA"/>
</dbReference>
<evidence type="ECO:0000313" key="2">
    <source>
        <dbReference type="Proteomes" id="UP000030675"/>
    </source>
</evidence>
<sequence length="241" mass="26991">MKLIRNMKDTLLNAGEASKEICQAAESSIDIFIESEVLAEIPFVEYVFSVKNTYDKYQVAKVKRNYANFIKSASNMNTEEALFFTNQIFANTEQAEEAAETIFDIITTSERPIKAEILGRLCVSFAQGKIELDEFNSLMHITCAATIPALKAMQGLMTLYNNQVRTYYQRSKPYIAQLSSIGLAISSSNSNGWELTEFGIQLAAYGFGFTLYQPNGELYDISEEVNGSNEFLIFEGNEADT</sequence>
<gene>
    <name evidence="1" type="ORF">PLEI_1572</name>
</gene>
<organism evidence="1 2">
    <name type="scientific">Photobacterium leiognathi lrivu.4.1</name>
    <dbReference type="NCBI Taxonomy" id="1248232"/>
    <lineage>
        <taxon>Bacteria</taxon>
        <taxon>Pseudomonadati</taxon>
        <taxon>Pseudomonadota</taxon>
        <taxon>Gammaproteobacteria</taxon>
        <taxon>Vibrionales</taxon>
        <taxon>Vibrionaceae</taxon>
        <taxon>Photobacterium</taxon>
    </lineage>
</organism>
<dbReference type="Proteomes" id="UP000030675">
    <property type="component" value="Unassembled WGS sequence"/>
</dbReference>
<dbReference type="RefSeq" id="WP_023932417.1">
    <property type="nucleotide sequence ID" value="NZ_DF196819.1"/>
</dbReference>
<name>A0A0U1P5S8_PHOLE</name>
<evidence type="ECO:0000313" key="1">
    <source>
        <dbReference type="EMBL" id="GAD29918.1"/>
    </source>
</evidence>
<dbReference type="HOGENOM" id="CLU_1150993_0_0_6"/>